<dbReference type="Gene3D" id="3.40.50.1820">
    <property type="entry name" value="alpha/beta hydrolase"/>
    <property type="match status" value="1"/>
</dbReference>
<keyword evidence="3" id="KW-1185">Reference proteome</keyword>
<protein>
    <recommendedName>
        <fullName evidence="1">Dienelactone hydrolase domain-containing protein</fullName>
    </recommendedName>
</protein>
<evidence type="ECO:0000313" key="2">
    <source>
        <dbReference type="EMBL" id="CAI5759318.1"/>
    </source>
</evidence>
<dbReference type="Pfam" id="PF01738">
    <property type="entry name" value="DLH"/>
    <property type="match status" value="1"/>
</dbReference>
<sequence length="244" mass="27202">MASNPPGACCVQGTYHEGDAIGKHQDLFGLETYLVGEEQNDKIIVILTDIYGHHFKNVLLIADEISKKGYKVLVPDILNGDPVKSFDELQDWLVHHGPETTSPIVDSFLQKVKTELKPKFLGGIGYCFGAKYAVQNLSTQGYLDAAAIAHPSFITIDEVKKITKPIIISAAEIDPIFTTELRHKTEAELAKLKNVRYQIDLFHGVAHGYAVRGDIKEPLVRYSKEKTLIDQLYFFDSVSNLSKL</sequence>
<feature type="domain" description="Dienelactone hydrolase" evidence="1">
    <location>
        <begin position="31"/>
        <end position="238"/>
    </location>
</feature>
<dbReference type="PANTHER" id="PTHR17630:SF44">
    <property type="entry name" value="PROTEIN AIM2"/>
    <property type="match status" value="1"/>
</dbReference>
<name>A0A9W4XMH5_9ASCO</name>
<dbReference type="OrthoDB" id="17560at2759"/>
<dbReference type="Proteomes" id="UP001152885">
    <property type="component" value="Unassembled WGS sequence"/>
</dbReference>
<organism evidence="2 3">
    <name type="scientific">Candida verbasci</name>
    <dbReference type="NCBI Taxonomy" id="1227364"/>
    <lineage>
        <taxon>Eukaryota</taxon>
        <taxon>Fungi</taxon>
        <taxon>Dikarya</taxon>
        <taxon>Ascomycota</taxon>
        <taxon>Saccharomycotina</taxon>
        <taxon>Pichiomycetes</taxon>
        <taxon>Debaryomycetaceae</taxon>
        <taxon>Candida/Lodderomyces clade</taxon>
        <taxon>Candida</taxon>
    </lineage>
</organism>
<evidence type="ECO:0000313" key="3">
    <source>
        <dbReference type="Proteomes" id="UP001152885"/>
    </source>
</evidence>
<gene>
    <name evidence="2" type="ORF">CANVERA_P3828</name>
</gene>
<comment type="caution">
    <text evidence="2">The sequence shown here is derived from an EMBL/GenBank/DDBJ whole genome shotgun (WGS) entry which is preliminary data.</text>
</comment>
<dbReference type="AlphaFoldDB" id="A0A9W4XMH5"/>
<dbReference type="SUPFAM" id="SSF53474">
    <property type="entry name" value="alpha/beta-Hydrolases"/>
    <property type="match status" value="1"/>
</dbReference>
<dbReference type="EMBL" id="CANTUO010000004">
    <property type="protein sequence ID" value="CAI5759318.1"/>
    <property type="molecule type" value="Genomic_DNA"/>
</dbReference>
<dbReference type="GO" id="GO:0016787">
    <property type="term" value="F:hydrolase activity"/>
    <property type="evidence" value="ECO:0007669"/>
    <property type="project" value="InterPro"/>
</dbReference>
<evidence type="ECO:0000259" key="1">
    <source>
        <dbReference type="Pfam" id="PF01738"/>
    </source>
</evidence>
<dbReference type="InterPro" id="IPR002925">
    <property type="entry name" value="Dienelactn_hydro"/>
</dbReference>
<reference evidence="2" key="1">
    <citation type="submission" date="2022-12" db="EMBL/GenBank/DDBJ databases">
        <authorList>
            <person name="Brejova B."/>
        </authorList>
    </citation>
    <scope>NUCLEOTIDE SEQUENCE</scope>
</reference>
<accession>A0A9W4XMH5</accession>
<dbReference type="InterPro" id="IPR029058">
    <property type="entry name" value="AB_hydrolase_fold"/>
</dbReference>
<proteinExistence type="predicted"/>
<dbReference type="PANTHER" id="PTHR17630">
    <property type="entry name" value="DIENELACTONE HYDROLASE"/>
    <property type="match status" value="1"/>
</dbReference>